<dbReference type="InterPro" id="IPR015590">
    <property type="entry name" value="Aldehyde_DH_dom"/>
</dbReference>
<evidence type="ECO:0000313" key="9">
    <source>
        <dbReference type="Proteomes" id="UP001500571"/>
    </source>
</evidence>
<dbReference type="PROSITE" id="PS00070">
    <property type="entry name" value="ALDEHYDE_DEHYDR_CYS"/>
    <property type="match status" value="1"/>
</dbReference>
<comment type="similarity">
    <text evidence="1 6">Belongs to the aldehyde dehydrogenase family.</text>
</comment>
<dbReference type="EMBL" id="BAAAPB010000001">
    <property type="protein sequence ID" value="GAA1958711.1"/>
    <property type="molecule type" value="Genomic_DNA"/>
</dbReference>
<proteinExistence type="inferred from homology"/>
<comment type="caution">
    <text evidence="8">The sequence shown here is derived from an EMBL/GenBank/DDBJ whole genome shotgun (WGS) entry which is preliminary data.</text>
</comment>
<evidence type="ECO:0000256" key="4">
    <source>
        <dbReference type="ARBA" id="ARBA00049194"/>
    </source>
</evidence>
<dbReference type="Pfam" id="PF00171">
    <property type="entry name" value="Aldedh"/>
    <property type="match status" value="1"/>
</dbReference>
<dbReference type="Gene3D" id="3.40.309.10">
    <property type="entry name" value="Aldehyde Dehydrogenase, Chain A, domain 2"/>
    <property type="match status" value="1"/>
</dbReference>
<dbReference type="CDD" id="cd07139">
    <property type="entry name" value="ALDH_AldA-Rv0768"/>
    <property type="match status" value="1"/>
</dbReference>
<evidence type="ECO:0000256" key="3">
    <source>
        <dbReference type="ARBA" id="ARBA00024226"/>
    </source>
</evidence>
<keyword evidence="2 6" id="KW-0560">Oxidoreductase</keyword>
<evidence type="ECO:0000256" key="5">
    <source>
        <dbReference type="PROSITE-ProRule" id="PRU10007"/>
    </source>
</evidence>
<dbReference type="InterPro" id="IPR016160">
    <property type="entry name" value="Ald_DH_CS_CYS"/>
</dbReference>
<protein>
    <recommendedName>
        <fullName evidence="3">aldehyde dehydrogenase (NAD(+))</fullName>
        <ecNumber evidence="3">1.2.1.3</ecNumber>
    </recommendedName>
</protein>
<dbReference type="PANTHER" id="PTHR42804:SF1">
    <property type="entry name" value="ALDEHYDE DEHYDROGENASE-RELATED"/>
    <property type="match status" value="1"/>
</dbReference>
<dbReference type="SUPFAM" id="SSF53720">
    <property type="entry name" value="ALDH-like"/>
    <property type="match status" value="1"/>
</dbReference>
<feature type="active site" evidence="5">
    <location>
        <position position="257"/>
    </location>
</feature>
<dbReference type="InterPro" id="IPR016161">
    <property type="entry name" value="Ald_DH/histidinol_DH"/>
</dbReference>
<dbReference type="EC" id="1.2.1.3" evidence="3"/>
<dbReference type="Proteomes" id="UP001500571">
    <property type="component" value="Unassembled WGS sequence"/>
</dbReference>
<gene>
    <name evidence="8" type="ORF">GCM10009798_17940</name>
</gene>
<accession>A0ABP5C9K0</accession>
<dbReference type="PANTHER" id="PTHR42804">
    <property type="entry name" value="ALDEHYDE DEHYDROGENASE"/>
    <property type="match status" value="1"/>
</dbReference>
<reference evidence="9" key="1">
    <citation type="journal article" date="2019" name="Int. J. Syst. Evol. Microbiol.">
        <title>The Global Catalogue of Microorganisms (GCM) 10K type strain sequencing project: providing services to taxonomists for standard genome sequencing and annotation.</title>
        <authorList>
            <consortium name="The Broad Institute Genomics Platform"/>
            <consortium name="The Broad Institute Genome Sequencing Center for Infectious Disease"/>
            <person name="Wu L."/>
            <person name="Ma J."/>
        </authorList>
    </citation>
    <scope>NUCLEOTIDE SEQUENCE [LARGE SCALE GENOMIC DNA]</scope>
    <source>
        <strain evidence="9">JCM 15309</strain>
    </source>
</reference>
<dbReference type="Gene3D" id="3.40.605.10">
    <property type="entry name" value="Aldehyde Dehydrogenase, Chain A, domain 1"/>
    <property type="match status" value="1"/>
</dbReference>
<name>A0ABP5C9K0_9ACTN</name>
<dbReference type="InterPro" id="IPR016163">
    <property type="entry name" value="Ald_DH_C"/>
</dbReference>
<evidence type="ECO:0000313" key="8">
    <source>
        <dbReference type="EMBL" id="GAA1958711.1"/>
    </source>
</evidence>
<dbReference type="InterPro" id="IPR016162">
    <property type="entry name" value="Ald_DH_N"/>
</dbReference>
<evidence type="ECO:0000259" key="7">
    <source>
        <dbReference type="Pfam" id="PF00171"/>
    </source>
</evidence>
<dbReference type="PROSITE" id="PS00687">
    <property type="entry name" value="ALDEHYDE_DEHYDR_GLU"/>
    <property type="match status" value="1"/>
</dbReference>
<keyword evidence="9" id="KW-1185">Reference proteome</keyword>
<feature type="domain" description="Aldehyde dehydrogenase" evidence="7">
    <location>
        <begin position="20"/>
        <end position="482"/>
    </location>
</feature>
<dbReference type="RefSeq" id="WP_344044419.1">
    <property type="nucleotide sequence ID" value="NZ_BAAAPB010000001.1"/>
</dbReference>
<sequence length="486" mass="50812">MNALQRRVYDYDRLFIGGRWVEPAGADVIEVVNPHDGSPVGCVPHASRQDVDAAVATAREAFDDGRWSGLPLDERLAVLERLSTLLTEQIPEIATLITRQNGSPITFSTRAQAGVSAAIYAISASVARGFAFEERRDGLRGPVVVRREPVGVVAAVIPWNVPAFAASLKLAPALAAGCTVILKPSPEAPLDANLLAEASAEAGLPSGVLSVLPADREVSEYLVGHPGVDKVSFTGSVTAGKRVMEVAAGNLSRLTLELGGKSAAVLLEDADLDTAVPVIAGASWALNNGQACIALTRVLAPRSRYDEVAARLAAAASALAVGDPMDAATQVGPLVTARQQRRNLDYIQLGLEEGATLLAGGAVPRGLEGGYYVEPTLFGDVESSMRIAQEEIFGPVVCLIPYEDEDDAVRIANDSEFGLSGAVFTADTERGLDVARRIRTGTITVNGFATEPTAPFGGFKSSGLGREMGTDGLAAYLEAKTVVLVG</sequence>
<evidence type="ECO:0000256" key="2">
    <source>
        <dbReference type="ARBA" id="ARBA00023002"/>
    </source>
</evidence>
<dbReference type="InterPro" id="IPR029510">
    <property type="entry name" value="Ald_DH_CS_GLU"/>
</dbReference>
<evidence type="ECO:0000256" key="6">
    <source>
        <dbReference type="RuleBase" id="RU003345"/>
    </source>
</evidence>
<evidence type="ECO:0000256" key="1">
    <source>
        <dbReference type="ARBA" id="ARBA00009986"/>
    </source>
</evidence>
<comment type="catalytic activity">
    <reaction evidence="4">
        <text>an aldehyde + NAD(+) + H2O = a carboxylate + NADH + 2 H(+)</text>
        <dbReference type="Rhea" id="RHEA:16185"/>
        <dbReference type="ChEBI" id="CHEBI:15377"/>
        <dbReference type="ChEBI" id="CHEBI:15378"/>
        <dbReference type="ChEBI" id="CHEBI:17478"/>
        <dbReference type="ChEBI" id="CHEBI:29067"/>
        <dbReference type="ChEBI" id="CHEBI:57540"/>
        <dbReference type="ChEBI" id="CHEBI:57945"/>
        <dbReference type="EC" id="1.2.1.3"/>
    </reaction>
</comment>
<organism evidence="8 9">
    <name type="scientific">Nocardioides panacihumi</name>
    <dbReference type="NCBI Taxonomy" id="400774"/>
    <lineage>
        <taxon>Bacteria</taxon>
        <taxon>Bacillati</taxon>
        <taxon>Actinomycetota</taxon>
        <taxon>Actinomycetes</taxon>
        <taxon>Propionibacteriales</taxon>
        <taxon>Nocardioidaceae</taxon>
        <taxon>Nocardioides</taxon>
    </lineage>
</organism>